<accession>A0A4Q9LLG9</accession>
<comment type="caution">
    <text evidence="1">The sequence shown here is derived from an EMBL/GenBank/DDBJ whole genome shotgun (WGS) entry which is preliminary data.</text>
</comment>
<sequence length="214" mass="25256">MDPFSQKLKKKYTKETIQTNAESQPKIISSFLMILNSLVLKKRIFEGHWPRNPQREDSTNAMYCKDTPTFIEEKVSIDTLKGGAESVKTKILLRPECKEHLYIIRKEREEAYIGLVANITYASATFDVQKKVKKYKLDEQQSSSVFMRAEIHVELIIPVETSQKHEDSVNHLKTKEQHILYTRRKNHTCETDDKLKRRVEYRRKNDVKDIRENI</sequence>
<protein>
    <submittedName>
        <fullName evidence="1">Uncharacterized protein</fullName>
    </submittedName>
</protein>
<dbReference type="VEuPathDB" id="MicrosporidiaDB:CWI39_0107p0010"/>
<dbReference type="AlphaFoldDB" id="A0A4Q9LLG9"/>
<dbReference type="Proteomes" id="UP000293045">
    <property type="component" value="Unassembled WGS sequence"/>
</dbReference>
<dbReference type="VEuPathDB" id="MicrosporidiaDB:CWI36_0130p0020"/>
<reference evidence="1 2" key="1">
    <citation type="submission" date="2017-12" db="EMBL/GenBank/DDBJ databases">
        <authorList>
            <person name="Pombert J.-F."/>
            <person name="Haag K.L."/>
            <person name="Ebert D."/>
        </authorList>
    </citation>
    <scope>NUCLEOTIDE SEQUENCE [LARGE SCALE GENOMIC DNA]</scope>
    <source>
        <strain evidence="1">IL-BN-2</strain>
    </source>
</reference>
<gene>
    <name evidence="1" type="ORF">CWI39_0107p0010</name>
</gene>
<organism evidence="1 2">
    <name type="scientific">Hamiltosporidium magnivora</name>
    <dbReference type="NCBI Taxonomy" id="148818"/>
    <lineage>
        <taxon>Eukaryota</taxon>
        <taxon>Fungi</taxon>
        <taxon>Fungi incertae sedis</taxon>
        <taxon>Microsporidia</taxon>
        <taxon>Dubosqiidae</taxon>
        <taxon>Hamiltosporidium</taxon>
    </lineage>
</organism>
<name>A0A4Q9LLG9_9MICR</name>
<evidence type="ECO:0000313" key="1">
    <source>
        <dbReference type="EMBL" id="TBU09094.1"/>
    </source>
</evidence>
<proteinExistence type="predicted"/>
<evidence type="ECO:0000313" key="2">
    <source>
        <dbReference type="Proteomes" id="UP000293045"/>
    </source>
</evidence>
<dbReference type="EMBL" id="PIXR01000107">
    <property type="protein sequence ID" value="TBU09094.1"/>
    <property type="molecule type" value="Genomic_DNA"/>
</dbReference>